<evidence type="ECO:0000313" key="1">
    <source>
        <dbReference type="EMBL" id="CAE0498770.1"/>
    </source>
</evidence>
<protein>
    <submittedName>
        <fullName evidence="1">Uncharacterized protein</fullName>
    </submittedName>
</protein>
<dbReference type="EMBL" id="HBIP01023109">
    <property type="protein sequence ID" value="CAE0498770.1"/>
    <property type="molecule type" value="Transcribed_RNA"/>
</dbReference>
<gene>
    <name evidence="1" type="ORF">DTER00134_LOCUS13843</name>
</gene>
<name>A0A7S3VPQ6_DUNTE</name>
<dbReference type="AlphaFoldDB" id="A0A7S3VPQ6"/>
<sequence>MQAFRKAIQQGIQCTSEWRIQCIRMSNARGPSEWRMHSIRVAHASGPGSISAAQALHLLLCSYKRRRTLPHRDKLYCSLFRLFSASITAKLLAPSRRYMHTAFAPRTTHL</sequence>
<organism evidence="1">
    <name type="scientific">Dunaliella tertiolecta</name>
    <name type="common">Green alga</name>
    <dbReference type="NCBI Taxonomy" id="3047"/>
    <lineage>
        <taxon>Eukaryota</taxon>
        <taxon>Viridiplantae</taxon>
        <taxon>Chlorophyta</taxon>
        <taxon>core chlorophytes</taxon>
        <taxon>Chlorophyceae</taxon>
        <taxon>CS clade</taxon>
        <taxon>Chlamydomonadales</taxon>
        <taxon>Dunaliellaceae</taxon>
        <taxon>Dunaliella</taxon>
    </lineage>
</organism>
<proteinExistence type="predicted"/>
<accession>A0A7S3VPQ6</accession>
<reference evidence="1" key="1">
    <citation type="submission" date="2021-01" db="EMBL/GenBank/DDBJ databases">
        <authorList>
            <person name="Corre E."/>
            <person name="Pelletier E."/>
            <person name="Niang G."/>
            <person name="Scheremetjew M."/>
            <person name="Finn R."/>
            <person name="Kale V."/>
            <person name="Holt S."/>
            <person name="Cochrane G."/>
            <person name="Meng A."/>
            <person name="Brown T."/>
            <person name="Cohen L."/>
        </authorList>
    </citation>
    <scope>NUCLEOTIDE SEQUENCE</scope>
    <source>
        <strain evidence="1">CCMP1320</strain>
    </source>
</reference>